<keyword evidence="3" id="KW-0221">Differentiation</keyword>
<feature type="compositionally biased region" description="Basic and acidic residues" evidence="9">
    <location>
        <begin position="1552"/>
        <end position="1565"/>
    </location>
</feature>
<feature type="region of interest" description="Disordered" evidence="9">
    <location>
        <begin position="834"/>
        <end position="973"/>
    </location>
</feature>
<evidence type="ECO:0000256" key="9">
    <source>
        <dbReference type="SAM" id="MobiDB-lite"/>
    </source>
</evidence>
<dbReference type="GO" id="GO:0048813">
    <property type="term" value="P:dendrite morphogenesis"/>
    <property type="evidence" value="ECO:0007669"/>
    <property type="project" value="UniProtKB-ARBA"/>
</dbReference>
<keyword evidence="2" id="KW-0217">Developmental protein</keyword>
<feature type="region of interest" description="Disordered" evidence="9">
    <location>
        <begin position="1152"/>
        <end position="1203"/>
    </location>
</feature>
<dbReference type="SUPFAM" id="SSF54695">
    <property type="entry name" value="POZ domain"/>
    <property type="match status" value="1"/>
</dbReference>
<proteinExistence type="predicted"/>
<feature type="region of interest" description="Disordered" evidence="9">
    <location>
        <begin position="438"/>
        <end position="607"/>
    </location>
</feature>
<comment type="caution">
    <text evidence="11">The sequence shown here is derived from an EMBL/GenBank/DDBJ whole genome shotgun (WGS) entry which is preliminary data.</text>
</comment>
<feature type="compositionally biased region" description="Basic and acidic residues" evidence="9">
    <location>
        <begin position="1157"/>
        <end position="1181"/>
    </location>
</feature>
<feature type="region of interest" description="Disordered" evidence="9">
    <location>
        <begin position="325"/>
        <end position="381"/>
    </location>
</feature>
<feature type="region of interest" description="Disordered" evidence="9">
    <location>
        <begin position="1472"/>
        <end position="1606"/>
    </location>
</feature>
<dbReference type="GO" id="GO:0045467">
    <property type="term" value="P:R7 cell development"/>
    <property type="evidence" value="ECO:0007669"/>
    <property type="project" value="UniProtKB-ARBA"/>
</dbReference>
<feature type="compositionally biased region" description="Basic and acidic residues" evidence="9">
    <location>
        <begin position="91"/>
        <end position="101"/>
    </location>
</feature>
<gene>
    <name evidence="11" type="ORF">ACAOBT_LOCUS22109</name>
</gene>
<evidence type="ECO:0000259" key="10">
    <source>
        <dbReference type="PROSITE" id="PS50097"/>
    </source>
</evidence>
<dbReference type="CDD" id="cd18315">
    <property type="entry name" value="BTB_POZ_BAB-like"/>
    <property type="match status" value="1"/>
</dbReference>
<sequence>MKSKTKQRPQVKKTVISSALRHRGPGRPTQGFPTYEENFKRAVVQYAEQKSVTEARKRYGISITNIKQWLRLKRDAEQQQISAPPPAGPPKKPEQPKKSEQKISAVLEVKLTRSKKLTKCGSEKGVPSSLDAMPLEKRLRAPTPTASTSTAPSQPEPVLHSQPLSPTKLKVTRQAARPGSAAQQSPRPTPPPPTPPPAAPPPQDVCLRWNTHHTNMQTTFPSLLLKEQYVDATLVADGQTIKCHRVILSSCSPYFEDVLSSISPYQHPVLFMKDVPFWTLRAVCDFMYAGEVNVAQNKLEEFLAVADNLKIKGLARTIDFPPIHEVKKEPDMKPIKEEQNDENRENDMKDIKDSKETVKEMKDKEKKEKEAKEKKEKELKEQEILQTKQRVKKRHNLPVAVAEMPVLKSAKLLRSTPLSRQNVEMPVLKTVLKPPKTKPAIVAKKSEKVEKKTEKLEKKVDKPEKKLDKPEKKLDKPEKTVTFAPQKSPKESPSTSKIYDPMNLLKPVYEEVTKEKKTQISSVKVKESKQKKLKKRKMPEEREESPPPVLSRKGTRSRPNRKMAKFYHTLAESGTIVREPHTNQQPEPHPQEETTSDQQDQPMESQMDQADPLMQMEIIKDEPVDMEENAIDIVENVVSFGMQVHEEEMIENYDMSKSMKIVNVADIKGIKVVDPLTFNQDTANITITNIQSLMEKEDSTANQLGFKISSVVSTADTSTEKSTEQNCKEMGFKIGSIVSEPSADIVPKVEVESTGTLTEESQDSISDAVADKTSEVVSSVSEALQDIKQDIQRQSLRKVRHVRDSLNEEERLLEEDQIDESRLLSDSVNEALLEDDQLEMGRVVPKEECDSTQGDDAPRFEDTDDAAEEHNIPEGETNVTSSHLDISRFIKEEKEDSQELTEHMEAASYAQDSEERGDSQDLANDEIPKPGQPDDGSGNEVKENDKEICSEPTELDFNESHKPADTSVREEFRNSNLELDTATVSTDKDVLIDFAPTEYGESGENLTAIPNKPIEMTDEKDGNLNDTVDTSRKQGVDQLAEEIASKPIDTDNLDPIFESPYLNIEIETQESVTLRAETDLSHSESIPGQDSKSMDTEKDDKLLDDADMQLPQESHREELDLDNLANSKSEIPENESEVLDILQLKNDIENVTSISEQSHEENKPEVADQDKEDTSDYHALETDITDNQTDKETIPGSVANSQTTTGILATDPITLHQNTKSATVLDHETGTIMAEQTEEKLETVDELPKSNQNEDEFSNELLDNQKIAEAGLNGHSGEDIAPLTTEAGGKILDQTLNQQPYQETGPIISSSGEPTDKQTGDLLSMNIERMTVEDAVMAPIPNTPCPMDMPDTPCPMDIPDTPCPMAITSDGINDSTEPPIDVPPGILDNFDDDEEILPTDDIPNTVEAPPVDVPSEIQSTSDIIADQLPIFEDIAVTRKAEDIPSPGPVQELTKSLEVQPSIETSDVLAEASKENVCDTSEDVSVPESVQSSEHNSDPALQEIPTLDTKRSSEDSNYSEDIRSVDEHSIHDSECTKDENLSQNSNSYTGFEVAEKEGCDAEKQPSEECTMSPGEPRRLSPILPESQKTEPTMREQNLPPTQSIDTNTPGFHIAQVVNQQIALNEEHRSCPTEQSTENVPQGSSDLESIVHDLTMIVGEDLNQPAPEISEVREDDTNVIAESLENLLEN</sequence>
<evidence type="ECO:0000256" key="3">
    <source>
        <dbReference type="ARBA" id="ARBA00022782"/>
    </source>
</evidence>
<dbReference type="Pfam" id="PF00651">
    <property type="entry name" value="BTB"/>
    <property type="match status" value="1"/>
</dbReference>
<feature type="compositionally biased region" description="Basic and acidic residues" evidence="9">
    <location>
        <begin position="444"/>
        <end position="479"/>
    </location>
</feature>
<feature type="domain" description="BTB" evidence="10">
    <location>
        <begin position="230"/>
        <end position="296"/>
    </location>
</feature>
<feature type="compositionally biased region" description="Basic residues" evidence="9">
    <location>
        <begin position="1"/>
        <end position="11"/>
    </location>
</feature>
<feature type="compositionally biased region" description="Basic and acidic residues" evidence="9">
    <location>
        <begin position="1507"/>
        <end position="1539"/>
    </location>
</feature>
<dbReference type="PANTHER" id="PTHR23110">
    <property type="entry name" value="BTB DOMAIN TRANSCRIPTION FACTOR"/>
    <property type="match status" value="1"/>
</dbReference>
<evidence type="ECO:0000256" key="2">
    <source>
        <dbReference type="ARBA" id="ARBA00022473"/>
    </source>
</evidence>
<keyword evidence="7" id="KW-0539">Nucleus</keyword>
<evidence type="ECO:0000256" key="8">
    <source>
        <dbReference type="ARBA" id="ARBA00037382"/>
    </source>
</evidence>
<evidence type="ECO:0000256" key="1">
    <source>
        <dbReference type="ARBA" id="ARBA00004123"/>
    </source>
</evidence>
<dbReference type="SMART" id="SM00225">
    <property type="entry name" value="BTB"/>
    <property type="match status" value="1"/>
</dbReference>
<feature type="compositionally biased region" description="Basic and acidic residues" evidence="9">
    <location>
        <begin position="508"/>
        <end position="530"/>
    </location>
</feature>
<feature type="compositionally biased region" description="Basic residues" evidence="9">
    <location>
        <begin position="553"/>
        <end position="565"/>
    </location>
</feature>
<accession>A0A9P0LMT8</accession>
<organism evidence="11 12">
    <name type="scientific">Acanthoscelides obtectus</name>
    <name type="common">Bean weevil</name>
    <name type="synonym">Bruchus obtectus</name>
    <dbReference type="NCBI Taxonomy" id="200917"/>
    <lineage>
        <taxon>Eukaryota</taxon>
        <taxon>Metazoa</taxon>
        <taxon>Ecdysozoa</taxon>
        <taxon>Arthropoda</taxon>
        <taxon>Hexapoda</taxon>
        <taxon>Insecta</taxon>
        <taxon>Pterygota</taxon>
        <taxon>Neoptera</taxon>
        <taxon>Endopterygota</taxon>
        <taxon>Coleoptera</taxon>
        <taxon>Polyphaga</taxon>
        <taxon>Cucujiformia</taxon>
        <taxon>Chrysomeloidea</taxon>
        <taxon>Chrysomelidae</taxon>
        <taxon>Bruchinae</taxon>
        <taxon>Bruchini</taxon>
        <taxon>Acanthoscelides</taxon>
    </lineage>
</organism>
<dbReference type="InterPro" id="IPR051095">
    <property type="entry name" value="Dros_DevTransReg"/>
</dbReference>
<evidence type="ECO:0000256" key="5">
    <source>
        <dbReference type="ARBA" id="ARBA00023015"/>
    </source>
</evidence>
<dbReference type="GO" id="GO:0008406">
    <property type="term" value="P:gonad development"/>
    <property type="evidence" value="ECO:0007669"/>
    <property type="project" value="UniProtKB-ARBA"/>
</dbReference>
<protein>
    <recommendedName>
        <fullName evidence="10">BTB domain-containing protein</fullName>
    </recommendedName>
</protein>
<evidence type="ECO:0000256" key="6">
    <source>
        <dbReference type="ARBA" id="ARBA00023163"/>
    </source>
</evidence>
<feature type="compositionally biased region" description="Basic and acidic residues" evidence="9">
    <location>
        <begin position="1015"/>
        <end position="1029"/>
    </location>
</feature>
<keyword evidence="4" id="KW-0524">Neurogenesis</keyword>
<name>A0A9P0LMT8_ACAOB</name>
<feature type="compositionally biased region" description="Basic and acidic residues" evidence="9">
    <location>
        <begin position="885"/>
        <end position="894"/>
    </location>
</feature>
<dbReference type="Proteomes" id="UP001152888">
    <property type="component" value="Unassembled WGS sequence"/>
</dbReference>
<feature type="compositionally biased region" description="Polar residues" evidence="9">
    <location>
        <begin position="596"/>
        <end position="607"/>
    </location>
</feature>
<dbReference type="GO" id="GO:0006357">
    <property type="term" value="P:regulation of transcription by RNA polymerase II"/>
    <property type="evidence" value="ECO:0007669"/>
    <property type="project" value="TreeGrafter"/>
</dbReference>
<dbReference type="GO" id="GO:0005634">
    <property type="term" value="C:nucleus"/>
    <property type="evidence" value="ECO:0007669"/>
    <property type="project" value="UniProtKB-SubCell"/>
</dbReference>
<dbReference type="Gene3D" id="3.30.710.10">
    <property type="entry name" value="Potassium Channel Kv1.1, Chain A"/>
    <property type="match status" value="1"/>
</dbReference>
<feature type="region of interest" description="Disordered" evidence="9">
    <location>
        <begin position="140"/>
        <end position="206"/>
    </location>
</feature>
<dbReference type="GO" id="GO:0007464">
    <property type="term" value="P:R3/R4 cell fate commitment"/>
    <property type="evidence" value="ECO:0007669"/>
    <property type="project" value="UniProtKB-ARBA"/>
</dbReference>
<dbReference type="EMBL" id="CAKOFQ010007199">
    <property type="protein sequence ID" value="CAH1994411.1"/>
    <property type="molecule type" value="Genomic_DNA"/>
</dbReference>
<evidence type="ECO:0000313" key="11">
    <source>
        <dbReference type="EMBL" id="CAH1994411.1"/>
    </source>
</evidence>
<feature type="compositionally biased region" description="Low complexity" evidence="9">
    <location>
        <begin position="141"/>
        <end position="153"/>
    </location>
</feature>
<dbReference type="OrthoDB" id="3066195at2759"/>
<feature type="compositionally biased region" description="Pro residues" evidence="9">
    <location>
        <begin position="187"/>
        <end position="203"/>
    </location>
</feature>
<dbReference type="GO" id="GO:0007526">
    <property type="term" value="P:larval somatic muscle development"/>
    <property type="evidence" value="ECO:0007669"/>
    <property type="project" value="UniProtKB-ARBA"/>
</dbReference>
<keyword evidence="12" id="KW-1185">Reference proteome</keyword>
<feature type="compositionally biased region" description="Basic and acidic residues" evidence="9">
    <location>
        <begin position="940"/>
        <end position="949"/>
    </location>
</feature>
<dbReference type="GO" id="GO:0045476">
    <property type="term" value="P:nurse cell apoptotic process"/>
    <property type="evidence" value="ECO:0007669"/>
    <property type="project" value="UniProtKB-ARBA"/>
</dbReference>
<dbReference type="InterPro" id="IPR011333">
    <property type="entry name" value="SKP1/BTB/POZ_sf"/>
</dbReference>
<evidence type="ECO:0000256" key="7">
    <source>
        <dbReference type="ARBA" id="ARBA00023242"/>
    </source>
</evidence>
<dbReference type="GO" id="GO:0035167">
    <property type="term" value="P:larval lymph gland hemopoiesis"/>
    <property type="evidence" value="ECO:0007669"/>
    <property type="project" value="UniProtKB-ARBA"/>
</dbReference>
<keyword evidence="5" id="KW-0805">Transcription regulation</keyword>
<feature type="compositionally biased region" description="Polar residues" evidence="9">
    <location>
        <begin position="1593"/>
        <end position="1606"/>
    </location>
</feature>
<comment type="function">
    <text evidence="8">Putative transcription factor required for axon growth and guidance in the central and peripheral nervous systems. Repels CNS axons away from the midline by promoting the expression of the midline repellent sli and its receptor robo.</text>
</comment>
<reference evidence="11" key="1">
    <citation type="submission" date="2022-03" db="EMBL/GenBank/DDBJ databases">
        <authorList>
            <person name="Sayadi A."/>
        </authorList>
    </citation>
    <scope>NUCLEOTIDE SEQUENCE</scope>
</reference>
<feature type="region of interest" description="Disordered" evidence="9">
    <location>
        <begin position="1000"/>
        <end position="1029"/>
    </location>
</feature>
<feature type="region of interest" description="Disordered" evidence="9">
    <location>
        <begin position="1"/>
        <end position="35"/>
    </location>
</feature>
<dbReference type="GO" id="GO:0016199">
    <property type="term" value="P:axon midline choice point recognition"/>
    <property type="evidence" value="ECO:0007669"/>
    <property type="project" value="UniProtKB-ARBA"/>
</dbReference>
<evidence type="ECO:0000313" key="12">
    <source>
        <dbReference type="Proteomes" id="UP001152888"/>
    </source>
</evidence>
<evidence type="ECO:0000256" key="4">
    <source>
        <dbReference type="ARBA" id="ARBA00022902"/>
    </source>
</evidence>
<dbReference type="PANTHER" id="PTHR23110:SF111">
    <property type="entry name" value="LONGITUDINALS LACKING PROTEIN, ISOFORMS F_I_K_T"/>
    <property type="match status" value="1"/>
</dbReference>
<dbReference type="InterPro" id="IPR000210">
    <property type="entry name" value="BTB/POZ_dom"/>
</dbReference>
<dbReference type="PROSITE" id="PS50097">
    <property type="entry name" value="BTB"/>
    <property type="match status" value="1"/>
</dbReference>
<feature type="compositionally biased region" description="Basic and acidic residues" evidence="9">
    <location>
        <begin position="1092"/>
        <end position="1104"/>
    </location>
</feature>
<feature type="region of interest" description="Disordered" evidence="9">
    <location>
        <begin position="1074"/>
        <end position="1134"/>
    </location>
</feature>
<feature type="region of interest" description="Disordered" evidence="9">
    <location>
        <begin position="74"/>
        <end position="104"/>
    </location>
</feature>
<keyword evidence="6" id="KW-0804">Transcription</keyword>
<comment type="subcellular location">
    <subcellularLocation>
        <location evidence="1">Nucleus</location>
    </subcellularLocation>
</comment>
<feature type="compositionally biased region" description="Basic and acidic residues" evidence="9">
    <location>
        <begin position="958"/>
        <end position="973"/>
    </location>
</feature>